<reference evidence="2" key="1">
    <citation type="submission" date="2024-07" db="EMBL/GenBank/DDBJ databases">
        <authorList>
            <person name="fu j."/>
        </authorList>
    </citation>
    <scope>NUCLEOTIDE SEQUENCE</scope>
    <source>
        <strain evidence="2">P10A9</strain>
    </source>
</reference>
<dbReference type="SUPFAM" id="SSF50974">
    <property type="entry name" value="Nitrous oxide reductase, N-terminal domain"/>
    <property type="match status" value="1"/>
</dbReference>
<accession>A0AB39L095</accession>
<dbReference type="GO" id="GO:0005829">
    <property type="term" value="C:cytosol"/>
    <property type="evidence" value="ECO:0007669"/>
    <property type="project" value="TreeGrafter"/>
</dbReference>
<dbReference type="EMBL" id="CP163302">
    <property type="protein sequence ID" value="XDP44551.1"/>
    <property type="molecule type" value="Genomic_DNA"/>
</dbReference>
<dbReference type="PANTHER" id="PTHR30344">
    <property type="entry name" value="6-PHOSPHOGLUCONOLACTONASE-RELATED"/>
    <property type="match status" value="1"/>
</dbReference>
<evidence type="ECO:0000313" key="2">
    <source>
        <dbReference type="EMBL" id="XDP44551.1"/>
    </source>
</evidence>
<name>A0AB39L095_9MICC</name>
<dbReference type="InterPro" id="IPR011045">
    <property type="entry name" value="N2O_reductase_N"/>
</dbReference>
<comment type="similarity">
    <text evidence="1">Belongs to the cycloisomerase 2 family.</text>
</comment>
<dbReference type="PANTHER" id="PTHR30344:SF1">
    <property type="entry name" value="6-PHOSPHOGLUCONOLACTONASE"/>
    <property type="match status" value="1"/>
</dbReference>
<dbReference type="InterPro" id="IPR015943">
    <property type="entry name" value="WD40/YVTN_repeat-like_dom_sf"/>
</dbReference>
<evidence type="ECO:0000256" key="1">
    <source>
        <dbReference type="ARBA" id="ARBA00005564"/>
    </source>
</evidence>
<dbReference type="GO" id="GO:0017057">
    <property type="term" value="F:6-phosphogluconolactonase activity"/>
    <property type="evidence" value="ECO:0007669"/>
    <property type="project" value="TreeGrafter"/>
</dbReference>
<organism evidence="2">
    <name type="scientific">Sinomonas puerhi</name>
    <dbReference type="NCBI Taxonomy" id="3238584"/>
    <lineage>
        <taxon>Bacteria</taxon>
        <taxon>Bacillati</taxon>
        <taxon>Actinomycetota</taxon>
        <taxon>Actinomycetes</taxon>
        <taxon>Micrococcales</taxon>
        <taxon>Micrococcaceae</taxon>
        <taxon>Sinomonas</taxon>
    </lineage>
</organism>
<dbReference type="RefSeq" id="WP_307958824.1">
    <property type="nucleotide sequence ID" value="NZ_CP163302.1"/>
</dbReference>
<sequence>MVQTFVFVACAGDGAVDTLALNPATGALEHLSRTDGLQHVSTMALDPAGTLFAGVNGNRGEPHRTVALGLDPESGAARSGPAEEVPASTCFIALGPDRRTIFSASYHEGLMVSYPVPRASTGRRFTEYRSGPNTHSAVPSADGRFVYTASLGSDRISWFPIGSQTPGGAEEAAGHGAVVHAAGSIASAQGSGPRHLRHSADGTRVYALHELSGEVAVYSRDAATGSLEELQRVSSVEGLGLTPGPVRSPSTPDPGPGVVWCADLRLTPDGRFLFATERSTSTIAAFAVGTDGLLTYLRRTDTESQPRGIAVDPSGRWLLACGERSDHVTSYAIGPDGELDAVSRAETAAGPLWIECWEAPARA</sequence>
<proteinExistence type="inferred from homology"/>
<gene>
    <name evidence="2" type="ORF">AB5L97_14915</name>
</gene>
<dbReference type="KEGG" id="spue:AB5L97_14915"/>
<dbReference type="InterPro" id="IPR019405">
    <property type="entry name" value="Lactonase_7-beta_prop"/>
</dbReference>
<dbReference type="SUPFAM" id="SSF63829">
    <property type="entry name" value="Calcium-dependent phosphotriesterase"/>
    <property type="match status" value="1"/>
</dbReference>
<dbReference type="Pfam" id="PF10282">
    <property type="entry name" value="Lactonase"/>
    <property type="match status" value="1"/>
</dbReference>
<dbReference type="AlphaFoldDB" id="A0AB39L095"/>
<dbReference type="InterPro" id="IPR050282">
    <property type="entry name" value="Cycloisomerase_2"/>
</dbReference>
<dbReference type="Gene3D" id="2.130.10.10">
    <property type="entry name" value="YVTN repeat-like/Quinoprotein amine dehydrogenase"/>
    <property type="match status" value="1"/>
</dbReference>
<protein>
    <submittedName>
        <fullName evidence="2">Lactonase family protein</fullName>
    </submittedName>
</protein>